<proteinExistence type="predicted"/>
<evidence type="ECO:0000313" key="2">
    <source>
        <dbReference type="EMBL" id="KAF6377542.1"/>
    </source>
</evidence>
<feature type="compositionally biased region" description="Basic and acidic residues" evidence="1">
    <location>
        <begin position="80"/>
        <end position="90"/>
    </location>
</feature>
<dbReference type="AlphaFoldDB" id="A0A7J7ZTC3"/>
<name>A0A7J7ZTC3_MYOMY</name>
<feature type="compositionally biased region" description="Acidic residues" evidence="1">
    <location>
        <begin position="47"/>
        <end position="71"/>
    </location>
</feature>
<keyword evidence="3" id="KW-1185">Reference proteome</keyword>
<feature type="compositionally biased region" description="Low complexity" evidence="1">
    <location>
        <begin position="22"/>
        <end position="37"/>
    </location>
</feature>
<evidence type="ECO:0000313" key="3">
    <source>
        <dbReference type="Proteomes" id="UP000527355"/>
    </source>
</evidence>
<dbReference type="EMBL" id="JABWUV010000002">
    <property type="protein sequence ID" value="KAF6377542.1"/>
    <property type="molecule type" value="Genomic_DNA"/>
</dbReference>
<dbReference type="Proteomes" id="UP000527355">
    <property type="component" value="Unassembled WGS sequence"/>
</dbReference>
<comment type="caution">
    <text evidence="2">The sequence shown here is derived from an EMBL/GenBank/DDBJ whole genome shotgun (WGS) entry which is preliminary data.</text>
</comment>
<feature type="region of interest" description="Disordered" evidence="1">
    <location>
        <begin position="1"/>
        <end position="104"/>
    </location>
</feature>
<dbReference type="VEuPathDB" id="HostDB:GeneID_118677301"/>
<keyword evidence="2" id="KW-0966">Cell projection</keyword>
<protein>
    <submittedName>
        <fullName evidence="2">Cilia and flagella associated protein 44</fullName>
    </submittedName>
</protein>
<evidence type="ECO:0000256" key="1">
    <source>
        <dbReference type="SAM" id="MobiDB-lite"/>
    </source>
</evidence>
<keyword evidence="2" id="KW-0969">Cilium</keyword>
<sequence length="176" mass="20214">MKEPDDQDTEVGRSERSERSKSSGSQSRGSSQALSRSTTREDKLLEDTDEIFTDGEESYLEDEESEEEDWEGSSSSFQDYYRETTGESRSMETPGSAAEETEEDVRKKISESFFYDYMEMVSMPFVSSESDIPLELIILVYPLQLHMHTWHFSFLGQGLANYSPTDQIWPSTCFPK</sequence>
<keyword evidence="2" id="KW-0282">Flagellum</keyword>
<accession>A0A7J7ZTC3</accession>
<organism evidence="2 3">
    <name type="scientific">Myotis myotis</name>
    <name type="common">Greater mouse-eared bat</name>
    <name type="synonym">Vespertilio myotis</name>
    <dbReference type="NCBI Taxonomy" id="51298"/>
    <lineage>
        <taxon>Eukaryota</taxon>
        <taxon>Metazoa</taxon>
        <taxon>Chordata</taxon>
        <taxon>Craniata</taxon>
        <taxon>Vertebrata</taxon>
        <taxon>Euteleostomi</taxon>
        <taxon>Mammalia</taxon>
        <taxon>Eutheria</taxon>
        <taxon>Laurasiatheria</taxon>
        <taxon>Chiroptera</taxon>
        <taxon>Yangochiroptera</taxon>
        <taxon>Vespertilionidae</taxon>
        <taxon>Myotis</taxon>
    </lineage>
</organism>
<gene>
    <name evidence="2" type="ORF">mMyoMyo1_002716</name>
</gene>
<reference evidence="2 3" key="1">
    <citation type="journal article" date="2020" name="Nature">
        <title>Six reference-quality genomes reveal evolution of bat adaptations.</title>
        <authorList>
            <person name="Jebb D."/>
            <person name="Huang Z."/>
            <person name="Pippel M."/>
            <person name="Hughes G.M."/>
            <person name="Lavrichenko K."/>
            <person name="Devanna P."/>
            <person name="Winkler S."/>
            <person name="Jermiin L.S."/>
            <person name="Skirmuntt E.C."/>
            <person name="Katzourakis A."/>
            <person name="Burkitt-Gray L."/>
            <person name="Ray D.A."/>
            <person name="Sullivan K.A.M."/>
            <person name="Roscito J.G."/>
            <person name="Kirilenko B.M."/>
            <person name="Davalos L.M."/>
            <person name="Corthals A.P."/>
            <person name="Power M.L."/>
            <person name="Jones G."/>
            <person name="Ransome R.D."/>
            <person name="Dechmann D.K.N."/>
            <person name="Locatelli A.G."/>
            <person name="Puechmaille S.J."/>
            <person name="Fedrigo O."/>
            <person name="Jarvis E.D."/>
            <person name="Hiller M."/>
            <person name="Vernes S.C."/>
            <person name="Myers E.W."/>
            <person name="Teeling E.C."/>
        </authorList>
    </citation>
    <scope>NUCLEOTIDE SEQUENCE [LARGE SCALE GENOMIC DNA]</scope>
    <source>
        <strain evidence="2">MMyoMyo1</strain>
        <tissue evidence="2">Flight muscle</tissue>
    </source>
</reference>
<feature type="compositionally biased region" description="Basic and acidic residues" evidence="1">
    <location>
        <begin position="1"/>
        <end position="21"/>
    </location>
</feature>